<sequence>MHLRECLHDQQLLHRSIDAAHLMVDSVSFVIFFLFICVDKNVQLFNFAMVVGGGLVKLVPANMQSGVMPTLIHLSV</sequence>
<keyword evidence="1" id="KW-0812">Transmembrane</keyword>
<name>A0AAV6KY20_9ERIC</name>
<dbReference type="Proteomes" id="UP000823749">
    <property type="component" value="Chromosome 3"/>
</dbReference>
<reference evidence="2" key="1">
    <citation type="submission" date="2020-08" db="EMBL/GenBank/DDBJ databases">
        <title>Plant Genome Project.</title>
        <authorList>
            <person name="Zhang R.-G."/>
        </authorList>
    </citation>
    <scope>NUCLEOTIDE SEQUENCE</scope>
    <source>
        <strain evidence="2">WSP0</strain>
        <tissue evidence="2">Leaf</tissue>
    </source>
</reference>
<gene>
    <name evidence="2" type="ORF">RHGRI_007561</name>
</gene>
<evidence type="ECO:0000313" key="2">
    <source>
        <dbReference type="EMBL" id="KAG5557345.1"/>
    </source>
</evidence>
<keyword evidence="1" id="KW-0472">Membrane</keyword>
<dbReference type="AlphaFoldDB" id="A0AAV6KY20"/>
<keyword evidence="1" id="KW-1133">Transmembrane helix</keyword>
<dbReference type="EMBL" id="JACTNZ010000003">
    <property type="protein sequence ID" value="KAG5557345.1"/>
    <property type="molecule type" value="Genomic_DNA"/>
</dbReference>
<evidence type="ECO:0000313" key="3">
    <source>
        <dbReference type="Proteomes" id="UP000823749"/>
    </source>
</evidence>
<protein>
    <submittedName>
        <fullName evidence="2">Uncharacterized protein</fullName>
    </submittedName>
</protein>
<feature type="transmembrane region" description="Helical" evidence="1">
    <location>
        <begin position="12"/>
        <end position="36"/>
    </location>
</feature>
<keyword evidence="3" id="KW-1185">Reference proteome</keyword>
<evidence type="ECO:0000256" key="1">
    <source>
        <dbReference type="SAM" id="Phobius"/>
    </source>
</evidence>
<accession>A0AAV6KY20</accession>
<organism evidence="2 3">
    <name type="scientific">Rhododendron griersonianum</name>
    <dbReference type="NCBI Taxonomy" id="479676"/>
    <lineage>
        <taxon>Eukaryota</taxon>
        <taxon>Viridiplantae</taxon>
        <taxon>Streptophyta</taxon>
        <taxon>Embryophyta</taxon>
        <taxon>Tracheophyta</taxon>
        <taxon>Spermatophyta</taxon>
        <taxon>Magnoliopsida</taxon>
        <taxon>eudicotyledons</taxon>
        <taxon>Gunneridae</taxon>
        <taxon>Pentapetalae</taxon>
        <taxon>asterids</taxon>
        <taxon>Ericales</taxon>
        <taxon>Ericaceae</taxon>
        <taxon>Ericoideae</taxon>
        <taxon>Rhodoreae</taxon>
        <taxon>Rhododendron</taxon>
    </lineage>
</organism>
<comment type="caution">
    <text evidence="2">The sequence shown here is derived from an EMBL/GenBank/DDBJ whole genome shotgun (WGS) entry which is preliminary data.</text>
</comment>
<proteinExistence type="predicted"/>
<feature type="transmembrane region" description="Helical" evidence="1">
    <location>
        <begin position="42"/>
        <end position="59"/>
    </location>
</feature>